<reference evidence="1 2" key="1">
    <citation type="submission" date="2016-04" db="EMBL/GenBank/DDBJ databases">
        <title>A degradative enzymes factory behind the ericoid mycorrhizal symbiosis.</title>
        <authorList>
            <consortium name="DOE Joint Genome Institute"/>
            <person name="Martino E."/>
            <person name="Morin E."/>
            <person name="Grelet G."/>
            <person name="Kuo A."/>
            <person name="Kohler A."/>
            <person name="Daghino S."/>
            <person name="Barry K."/>
            <person name="Choi C."/>
            <person name="Cichocki N."/>
            <person name="Clum A."/>
            <person name="Copeland A."/>
            <person name="Hainaut M."/>
            <person name="Haridas S."/>
            <person name="Labutti K."/>
            <person name="Lindquist E."/>
            <person name="Lipzen A."/>
            <person name="Khouja H.-R."/>
            <person name="Murat C."/>
            <person name="Ohm R."/>
            <person name="Olson A."/>
            <person name="Spatafora J."/>
            <person name="Veneault-Fourrey C."/>
            <person name="Henrissat B."/>
            <person name="Grigoriev I."/>
            <person name="Martin F."/>
            <person name="Perotto S."/>
        </authorList>
    </citation>
    <scope>NUCLEOTIDE SEQUENCE [LARGE SCALE GENOMIC DNA]</scope>
    <source>
        <strain evidence="1 2">F</strain>
    </source>
</reference>
<accession>A0A2J6RJ76</accession>
<name>A0A2J6RJ76_HYAVF</name>
<dbReference type="PANTHER" id="PTHR24148:SF73">
    <property type="entry name" value="HET DOMAIN PROTEIN (AFU_ORTHOLOGUE AFUA_8G01020)"/>
    <property type="match status" value="1"/>
</dbReference>
<proteinExistence type="predicted"/>
<keyword evidence="2" id="KW-1185">Reference proteome</keyword>
<evidence type="ECO:0008006" key="3">
    <source>
        <dbReference type="Google" id="ProtNLM"/>
    </source>
</evidence>
<dbReference type="Proteomes" id="UP000235786">
    <property type="component" value="Unassembled WGS sequence"/>
</dbReference>
<dbReference type="AlphaFoldDB" id="A0A2J6RJ76"/>
<sequence length="523" mass="59856">MWLGVNQWSRLNPLLRMKDFNNFSLRAIETGEAGYRLSDMELKYLSVWYGLLGASYWTRLWIIQEVVLSRDVVLQLGDATATWEDFHRFCTGIDGLLAGNRRNAEWLVESSTRVPFLLCRQRIAKMQSPQEVPLFDLVLTFGKSLCMDIRDRIFGLHSLCPQCCSDSTPVEYAVPLYQKCEELTYHYLLEHYGAGEKGPSDIDCSVLPRICQSIQAALGVHCRDYLRSISLAKRLTPVKVTGDIIGIVSLVASSQHVDALTPLEYRYSHYSRSVIKPIFQGRVLHALTPEIFQQLQQIKTAKKWFYNIPWLSLPPLAVHELPKLLKMPEKTQLPRIIPHNEGQAKSWKNTWQYEVSELKAEKKREEKRNTGWTTDADTGIRRYSSLKLQRRRGYDYDSYLDSTYKFSFFASEPLSFYEFIAGIISHSPRNCNAFFCTNGIIGHSYGDVREGDIICGFKGSRAILALRCIFGAYYVAALGWNTFHDLELASSSPSIVSDSNVRSRTIDVLFRMPDLMALSADWK</sequence>
<dbReference type="EMBL" id="KZ613948">
    <property type="protein sequence ID" value="PMD38550.1"/>
    <property type="molecule type" value="Genomic_DNA"/>
</dbReference>
<protein>
    <recommendedName>
        <fullName evidence="3">Heterokaryon incompatibility domain-containing protein</fullName>
    </recommendedName>
</protein>
<dbReference type="InterPro" id="IPR052895">
    <property type="entry name" value="HetReg/Transcr_Mod"/>
</dbReference>
<evidence type="ECO:0000313" key="2">
    <source>
        <dbReference type="Proteomes" id="UP000235786"/>
    </source>
</evidence>
<dbReference type="OrthoDB" id="3553147at2759"/>
<evidence type="ECO:0000313" key="1">
    <source>
        <dbReference type="EMBL" id="PMD38550.1"/>
    </source>
</evidence>
<dbReference type="PANTHER" id="PTHR24148">
    <property type="entry name" value="ANKYRIN REPEAT DOMAIN-CONTAINING PROTEIN 39 HOMOLOG-RELATED"/>
    <property type="match status" value="1"/>
</dbReference>
<gene>
    <name evidence="1" type="ORF">L207DRAFT_531427</name>
</gene>
<organism evidence="1 2">
    <name type="scientific">Hyaloscypha variabilis (strain UAMH 11265 / GT02V1 / F)</name>
    <name type="common">Meliniomyces variabilis</name>
    <dbReference type="NCBI Taxonomy" id="1149755"/>
    <lineage>
        <taxon>Eukaryota</taxon>
        <taxon>Fungi</taxon>
        <taxon>Dikarya</taxon>
        <taxon>Ascomycota</taxon>
        <taxon>Pezizomycotina</taxon>
        <taxon>Leotiomycetes</taxon>
        <taxon>Helotiales</taxon>
        <taxon>Hyaloscyphaceae</taxon>
        <taxon>Hyaloscypha</taxon>
        <taxon>Hyaloscypha variabilis</taxon>
    </lineage>
</organism>